<keyword evidence="2" id="KW-1133">Transmembrane helix</keyword>
<gene>
    <name evidence="3" type="ORF">LTR05_007444</name>
</gene>
<keyword evidence="2" id="KW-0812">Transmembrane</keyword>
<keyword evidence="2" id="KW-0472">Membrane</keyword>
<reference evidence="3 4" key="1">
    <citation type="submission" date="2023-08" db="EMBL/GenBank/DDBJ databases">
        <title>Black Yeasts Isolated from many extreme environments.</title>
        <authorList>
            <person name="Coleine C."/>
            <person name="Stajich J.E."/>
            <person name="Selbmann L."/>
        </authorList>
    </citation>
    <scope>NUCLEOTIDE SEQUENCE [LARGE SCALE GENOMIC DNA]</scope>
    <source>
        <strain evidence="3 4">CCFEE 5910</strain>
    </source>
</reference>
<accession>A0AAN7Y4D9</accession>
<organism evidence="3 4">
    <name type="scientific">Lithohypha guttulata</name>
    <dbReference type="NCBI Taxonomy" id="1690604"/>
    <lineage>
        <taxon>Eukaryota</taxon>
        <taxon>Fungi</taxon>
        <taxon>Dikarya</taxon>
        <taxon>Ascomycota</taxon>
        <taxon>Pezizomycotina</taxon>
        <taxon>Eurotiomycetes</taxon>
        <taxon>Chaetothyriomycetidae</taxon>
        <taxon>Chaetothyriales</taxon>
        <taxon>Trichomeriaceae</taxon>
        <taxon>Lithohypha</taxon>
    </lineage>
</organism>
<feature type="region of interest" description="Disordered" evidence="1">
    <location>
        <begin position="1"/>
        <end position="42"/>
    </location>
</feature>
<evidence type="ECO:0000313" key="3">
    <source>
        <dbReference type="EMBL" id="KAK5082298.1"/>
    </source>
</evidence>
<comment type="caution">
    <text evidence="3">The sequence shown here is derived from an EMBL/GenBank/DDBJ whole genome shotgun (WGS) entry which is preliminary data.</text>
</comment>
<feature type="transmembrane region" description="Helical" evidence="2">
    <location>
        <begin position="123"/>
        <end position="146"/>
    </location>
</feature>
<sequence>MAASMNPRIGSWALTNHETSQSSSPFAPSHSSRPPSYKAVELERPPSYTTRYLQSGLEPPGAAHIAPKLSTTSLRQEVPDMEAQTTHSDCATTTYQPVTSQSQPATPRSNNLNEDHIARLQRYAGYIIMPWALTAFAHLIACFAISNIDKPHQTKDQQRWDSTSPLFWPIALAGLLVAVMFAIAARHRRPFRSWFSPLVWSVFVFPLLTILPLILHVVDARADTATENPGSVSSATSVRDFATEKESGDGSCCVM</sequence>
<evidence type="ECO:0000256" key="2">
    <source>
        <dbReference type="SAM" id="Phobius"/>
    </source>
</evidence>
<evidence type="ECO:0000256" key="1">
    <source>
        <dbReference type="SAM" id="MobiDB-lite"/>
    </source>
</evidence>
<feature type="compositionally biased region" description="Polar residues" evidence="1">
    <location>
        <begin position="225"/>
        <end position="237"/>
    </location>
</feature>
<feature type="region of interest" description="Disordered" evidence="1">
    <location>
        <begin position="93"/>
        <end position="112"/>
    </location>
</feature>
<feature type="compositionally biased region" description="Low complexity" evidence="1">
    <location>
        <begin position="20"/>
        <end position="36"/>
    </location>
</feature>
<dbReference type="AlphaFoldDB" id="A0AAN7Y4D9"/>
<feature type="transmembrane region" description="Helical" evidence="2">
    <location>
        <begin position="166"/>
        <end position="185"/>
    </location>
</feature>
<dbReference type="Proteomes" id="UP001309876">
    <property type="component" value="Unassembled WGS sequence"/>
</dbReference>
<dbReference type="EMBL" id="JAVRRJ010000008">
    <property type="protein sequence ID" value="KAK5082298.1"/>
    <property type="molecule type" value="Genomic_DNA"/>
</dbReference>
<evidence type="ECO:0000313" key="4">
    <source>
        <dbReference type="Proteomes" id="UP001309876"/>
    </source>
</evidence>
<keyword evidence="4" id="KW-1185">Reference proteome</keyword>
<feature type="transmembrane region" description="Helical" evidence="2">
    <location>
        <begin position="197"/>
        <end position="218"/>
    </location>
</feature>
<feature type="region of interest" description="Disordered" evidence="1">
    <location>
        <begin position="225"/>
        <end position="255"/>
    </location>
</feature>
<protein>
    <submittedName>
        <fullName evidence="3">Uncharacterized protein</fullName>
    </submittedName>
</protein>
<name>A0AAN7Y4D9_9EURO</name>
<proteinExistence type="predicted"/>